<gene>
    <name evidence="1" type="ORF">g.4384</name>
</gene>
<evidence type="ECO:0000313" key="1">
    <source>
        <dbReference type="EMBL" id="JAS65982.1"/>
    </source>
</evidence>
<feature type="non-terminal residue" evidence="1">
    <location>
        <position position="143"/>
    </location>
</feature>
<organism evidence="1">
    <name type="scientific">Cuerna arida</name>
    <dbReference type="NCBI Taxonomy" id="1464854"/>
    <lineage>
        <taxon>Eukaryota</taxon>
        <taxon>Metazoa</taxon>
        <taxon>Ecdysozoa</taxon>
        <taxon>Arthropoda</taxon>
        <taxon>Hexapoda</taxon>
        <taxon>Insecta</taxon>
        <taxon>Pterygota</taxon>
        <taxon>Neoptera</taxon>
        <taxon>Paraneoptera</taxon>
        <taxon>Hemiptera</taxon>
        <taxon>Auchenorrhyncha</taxon>
        <taxon>Membracoidea</taxon>
        <taxon>Cicadellidae</taxon>
        <taxon>Cicadellinae</taxon>
        <taxon>Proconiini</taxon>
        <taxon>Cuerna</taxon>
    </lineage>
</organism>
<reference evidence="1" key="1">
    <citation type="submission" date="2015-11" db="EMBL/GenBank/DDBJ databases">
        <title>De novo transcriptome assembly of four potential Pierce s Disease insect vectors from Arizona vineyards.</title>
        <authorList>
            <person name="Tassone E.E."/>
        </authorList>
    </citation>
    <scope>NUCLEOTIDE SEQUENCE</scope>
</reference>
<name>A0A1B6GU65_9HEMI</name>
<accession>A0A1B6GU65</accession>
<sequence length="143" mass="16155">GKLKFVKLLEKNTTLQEAVKVFHHTDADPEDLILAGQLFLAALYSPKANDTSLDKIRYEMFSKSLAKLTFNLASLPPTNAAAAQHILRVYHQIQVWYDRPMDPLNWGWRMTEHGLLPTINTKDPAPTEILNIVSCKCTKGCTF</sequence>
<dbReference type="EMBL" id="GECZ01003787">
    <property type="protein sequence ID" value="JAS65982.1"/>
    <property type="molecule type" value="Transcribed_RNA"/>
</dbReference>
<protein>
    <submittedName>
        <fullName evidence="1">Uncharacterized protein</fullName>
    </submittedName>
</protein>
<feature type="non-terminal residue" evidence="1">
    <location>
        <position position="1"/>
    </location>
</feature>
<dbReference type="AlphaFoldDB" id="A0A1B6GU65"/>
<proteinExistence type="predicted"/>